<evidence type="ECO:0000256" key="3">
    <source>
        <dbReference type="ARBA" id="ARBA00023134"/>
    </source>
</evidence>
<dbReference type="AlphaFoldDB" id="A0A835J285"/>
<evidence type="ECO:0000256" key="1">
    <source>
        <dbReference type="ARBA" id="ARBA00006270"/>
    </source>
</evidence>
<dbReference type="InterPro" id="IPR027417">
    <property type="entry name" value="P-loop_NTPase"/>
</dbReference>
<comment type="caution">
    <text evidence="4">The sequence shown here is derived from an EMBL/GenBank/DDBJ whole genome shotgun (WGS) entry which is preliminary data.</text>
</comment>
<evidence type="ECO:0000313" key="4">
    <source>
        <dbReference type="EMBL" id="KAF9625753.1"/>
    </source>
</evidence>
<evidence type="ECO:0000313" key="5">
    <source>
        <dbReference type="Proteomes" id="UP000631114"/>
    </source>
</evidence>
<sequence length="140" mass="16120">MTEHQDIVCLSISNKVLYQEALCIWLVYDITSKSSFNNIKNWIQDIESCARDNVYKMLVGNKTSNFFSRRDVPSSKGQTLVDEHGMKFYHTGGSSNYEVQNVLFTVMSDIDQRLLGAEKENNFHPLQISFYMMSTPEGFL</sequence>
<dbReference type="OrthoDB" id="9989112at2759"/>
<gene>
    <name evidence="4" type="ORF">IFM89_026798</name>
</gene>
<protein>
    <submittedName>
        <fullName evidence="4">Uncharacterized protein</fullName>
    </submittedName>
</protein>
<keyword evidence="2" id="KW-0547">Nucleotide-binding</keyword>
<comment type="similarity">
    <text evidence="1">Belongs to the small GTPase superfamily. Rab family.</text>
</comment>
<dbReference type="PROSITE" id="PS51421">
    <property type="entry name" value="RAS"/>
    <property type="match status" value="1"/>
</dbReference>
<organism evidence="4 5">
    <name type="scientific">Coptis chinensis</name>
    <dbReference type="NCBI Taxonomy" id="261450"/>
    <lineage>
        <taxon>Eukaryota</taxon>
        <taxon>Viridiplantae</taxon>
        <taxon>Streptophyta</taxon>
        <taxon>Embryophyta</taxon>
        <taxon>Tracheophyta</taxon>
        <taxon>Spermatophyta</taxon>
        <taxon>Magnoliopsida</taxon>
        <taxon>Ranunculales</taxon>
        <taxon>Ranunculaceae</taxon>
        <taxon>Coptidoideae</taxon>
        <taxon>Coptis</taxon>
    </lineage>
</organism>
<dbReference type="Proteomes" id="UP000631114">
    <property type="component" value="Unassembled WGS sequence"/>
</dbReference>
<dbReference type="GO" id="GO:0005525">
    <property type="term" value="F:GTP binding"/>
    <property type="evidence" value="ECO:0007669"/>
    <property type="project" value="UniProtKB-KW"/>
</dbReference>
<dbReference type="InterPro" id="IPR050305">
    <property type="entry name" value="Small_GTPase_Rab"/>
</dbReference>
<accession>A0A835J285</accession>
<keyword evidence="5" id="KW-1185">Reference proteome</keyword>
<evidence type="ECO:0000256" key="2">
    <source>
        <dbReference type="ARBA" id="ARBA00022741"/>
    </source>
</evidence>
<keyword evidence="3" id="KW-0342">GTP-binding</keyword>
<dbReference type="PROSITE" id="PS51419">
    <property type="entry name" value="RAB"/>
    <property type="match status" value="1"/>
</dbReference>
<dbReference type="Pfam" id="PF00071">
    <property type="entry name" value="Ras"/>
    <property type="match status" value="1"/>
</dbReference>
<dbReference type="SUPFAM" id="SSF52540">
    <property type="entry name" value="P-loop containing nucleoside triphosphate hydrolases"/>
    <property type="match status" value="1"/>
</dbReference>
<proteinExistence type="inferred from homology"/>
<dbReference type="GO" id="GO:0003924">
    <property type="term" value="F:GTPase activity"/>
    <property type="evidence" value="ECO:0007669"/>
    <property type="project" value="InterPro"/>
</dbReference>
<dbReference type="EMBL" id="JADFTS010000001">
    <property type="protein sequence ID" value="KAF9625753.1"/>
    <property type="molecule type" value="Genomic_DNA"/>
</dbReference>
<reference evidence="4 5" key="1">
    <citation type="submission" date="2020-10" db="EMBL/GenBank/DDBJ databases">
        <title>The Coptis chinensis genome and diversification of protoberbering-type alkaloids.</title>
        <authorList>
            <person name="Wang B."/>
            <person name="Shu S."/>
            <person name="Song C."/>
            <person name="Liu Y."/>
        </authorList>
    </citation>
    <scope>NUCLEOTIDE SEQUENCE [LARGE SCALE GENOMIC DNA]</scope>
    <source>
        <strain evidence="4">HL-2020</strain>
        <tissue evidence="4">Leaf</tissue>
    </source>
</reference>
<dbReference type="SMART" id="SM00175">
    <property type="entry name" value="RAB"/>
    <property type="match status" value="1"/>
</dbReference>
<dbReference type="InterPro" id="IPR001806">
    <property type="entry name" value="Small_GTPase"/>
</dbReference>
<dbReference type="Gene3D" id="3.40.50.300">
    <property type="entry name" value="P-loop containing nucleotide triphosphate hydrolases"/>
    <property type="match status" value="1"/>
</dbReference>
<dbReference type="PANTHER" id="PTHR47980">
    <property type="entry name" value="LD44762P"/>
    <property type="match status" value="1"/>
</dbReference>
<name>A0A835J285_9MAGN</name>